<feature type="domain" description="Ribosomal RNA adenine methylase transferase N-terminal" evidence="9">
    <location>
        <begin position="23"/>
        <end position="193"/>
    </location>
</feature>
<keyword evidence="2 7" id="KW-0698">rRNA processing</keyword>
<feature type="binding site" evidence="7 8">
    <location>
        <position position="62"/>
    </location>
    <ligand>
        <name>S-adenosyl-L-methionine</name>
        <dbReference type="ChEBI" id="CHEBI:59789"/>
    </ligand>
</feature>
<feature type="binding site" evidence="7 8">
    <location>
        <position position="90"/>
    </location>
    <ligand>
        <name>S-adenosyl-L-methionine</name>
        <dbReference type="ChEBI" id="CHEBI:59789"/>
    </ligand>
</feature>
<dbReference type="GO" id="GO:0003723">
    <property type="term" value="F:RNA binding"/>
    <property type="evidence" value="ECO:0007669"/>
    <property type="project" value="UniProtKB-UniRule"/>
</dbReference>
<dbReference type="SUPFAM" id="SSF53335">
    <property type="entry name" value="S-adenosyl-L-methionine-dependent methyltransferases"/>
    <property type="match status" value="1"/>
</dbReference>
<dbReference type="PANTHER" id="PTHR11727:SF7">
    <property type="entry name" value="DIMETHYLADENOSINE TRANSFERASE-RELATED"/>
    <property type="match status" value="1"/>
</dbReference>
<dbReference type="EMBL" id="DLUI01000012">
    <property type="protein sequence ID" value="DAB39419.1"/>
    <property type="molecule type" value="Genomic_DNA"/>
</dbReference>
<reference evidence="10 11" key="1">
    <citation type="journal article" date="2017" name="Front. Microbiol.">
        <title>Comparative Genomic Analysis of the Class Epsilonproteobacteria and Proposed Reclassification to Epsilonbacteraeota (phyl. nov.).</title>
        <authorList>
            <person name="Waite D.W."/>
            <person name="Vanwonterghem I."/>
            <person name="Rinke C."/>
            <person name="Parks D.H."/>
            <person name="Zhang Y."/>
            <person name="Takai K."/>
            <person name="Sievert S.M."/>
            <person name="Simon J."/>
            <person name="Campbell B.J."/>
            <person name="Hanson T.E."/>
            <person name="Woyke T."/>
            <person name="Klotz M.G."/>
            <person name="Hugenholtz P."/>
        </authorList>
    </citation>
    <scope>NUCLEOTIDE SEQUENCE [LARGE SCALE GENOMIC DNA]</scope>
    <source>
        <strain evidence="10">UBA12443</strain>
    </source>
</reference>
<feature type="binding site" evidence="7 8">
    <location>
        <position position="18"/>
    </location>
    <ligand>
        <name>S-adenosyl-L-methionine</name>
        <dbReference type="ChEBI" id="CHEBI:59789"/>
    </ligand>
</feature>
<dbReference type="Proteomes" id="UP000228859">
    <property type="component" value="Unassembled WGS sequence"/>
</dbReference>
<dbReference type="PROSITE" id="PS51689">
    <property type="entry name" value="SAM_RNA_A_N6_MT"/>
    <property type="match status" value="1"/>
</dbReference>
<dbReference type="InterPro" id="IPR020598">
    <property type="entry name" value="rRNA_Ade_methylase_Trfase_N"/>
</dbReference>
<dbReference type="Gene3D" id="1.10.8.100">
    <property type="entry name" value="Ribosomal RNA adenine dimethylase-like, domain 2"/>
    <property type="match status" value="1"/>
</dbReference>
<proteinExistence type="inferred from homology"/>
<evidence type="ECO:0000256" key="3">
    <source>
        <dbReference type="ARBA" id="ARBA00022603"/>
    </source>
</evidence>
<dbReference type="EC" id="2.1.1.182" evidence="7"/>
<dbReference type="HAMAP" id="MF_00607">
    <property type="entry name" value="16SrRNA_methyltr_A"/>
    <property type="match status" value="1"/>
</dbReference>
<evidence type="ECO:0000256" key="8">
    <source>
        <dbReference type="PROSITE-ProRule" id="PRU01026"/>
    </source>
</evidence>
<dbReference type="InterPro" id="IPR011530">
    <property type="entry name" value="rRNA_adenine_dimethylase"/>
</dbReference>
<dbReference type="RefSeq" id="WP_294895515.1">
    <property type="nucleotide sequence ID" value="NZ_DLUI01000012.1"/>
</dbReference>
<comment type="similarity">
    <text evidence="7">Belongs to the class I-like SAM-binding methyltransferase superfamily. rRNA adenine N(6)-methyltransferase family. RsmA subfamily.</text>
</comment>
<organism evidence="10 11">
    <name type="scientific">Sulfuricurvum kujiense</name>
    <dbReference type="NCBI Taxonomy" id="148813"/>
    <lineage>
        <taxon>Bacteria</taxon>
        <taxon>Pseudomonadati</taxon>
        <taxon>Campylobacterota</taxon>
        <taxon>Epsilonproteobacteria</taxon>
        <taxon>Campylobacterales</taxon>
        <taxon>Sulfurimonadaceae</taxon>
        <taxon>Sulfuricurvum</taxon>
    </lineage>
</organism>
<keyword evidence="5 7" id="KW-0949">S-adenosyl-L-methionine</keyword>
<dbReference type="GO" id="GO:0005829">
    <property type="term" value="C:cytosol"/>
    <property type="evidence" value="ECO:0007669"/>
    <property type="project" value="TreeGrafter"/>
</dbReference>
<feature type="binding site" evidence="7 8">
    <location>
        <position position="42"/>
    </location>
    <ligand>
        <name>S-adenosyl-L-methionine</name>
        <dbReference type="ChEBI" id="CHEBI:59789"/>
    </ligand>
</feature>
<evidence type="ECO:0000256" key="4">
    <source>
        <dbReference type="ARBA" id="ARBA00022679"/>
    </source>
</evidence>
<evidence type="ECO:0000256" key="2">
    <source>
        <dbReference type="ARBA" id="ARBA00022552"/>
    </source>
</evidence>
<evidence type="ECO:0000256" key="7">
    <source>
        <dbReference type="HAMAP-Rule" id="MF_00607"/>
    </source>
</evidence>
<dbReference type="PANTHER" id="PTHR11727">
    <property type="entry name" value="DIMETHYLADENOSINE TRANSFERASE"/>
    <property type="match status" value="1"/>
</dbReference>
<dbReference type="GO" id="GO:0052908">
    <property type="term" value="F:16S rRNA (adenine(1518)-N(6)/adenine(1519)-N(6))-dimethyltransferase activity"/>
    <property type="evidence" value="ECO:0007669"/>
    <property type="project" value="UniProtKB-EC"/>
</dbReference>
<comment type="caution">
    <text evidence="10">The sequence shown here is derived from an EMBL/GenBank/DDBJ whole genome shotgun (WGS) entry which is preliminary data.</text>
</comment>
<gene>
    <name evidence="7" type="primary">rsmA</name>
    <name evidence="7" type="synonym">ksgA</name>
    <name evidence="10" type="ORF">CFH83_00830</name>
</gene>
<evidence type="ECO:0000256" key="6">
    <source>
        <dbReference type="ARBA" id="ARBA00022884"/>
    </source>
</evidence>
<dbReference type="AlphaFoldDB" id="A0A2D3WQ81"/>
<evidence type="ECO:0000256" key="5">
    <source>
        <dbReference type="ARBA" id="ARBA00022691"/>
    </source>
</evidence>
<dbReference type="InterPro" id="IPR029063">
    <property type="entry name" value="SAM-dependent_MTases_sf"/>
</dbReference>
<comment type="function">
    <text evidence="7">Specifically dimethylates two adjacent adenosines (A1518 and A1519) in the loop of a conserved hairpin near the 3'-end of 16S rRNA in the 30S particle. May play a critical role in biogenesis of 30S subunits.</text>
</comment>
<keyword evidence="6 7" id="KW-0694">RNA-binding</keyword>
<evidence type="ECO:0000259" key="9">
    <source>
        <dbReference type="SMART" id="SM00650"/>
    </source>
</evidence>
<accession>A0A2D3WQ81</accession>
<dbReference type="Pfam" id="PF00398">
    <property type="entry name" value="RrnaAD"/>
    <property type="match status" value="1"/>
</dbReference>
<dbReference type="SMART" id="SM00650">
    <property type="entry name" value="rADc"/>
    <property type="match status" value="1"/>
</dbReference>
<feature type="binding site" evidence="7 8">
    <location>
        <position position="109"/>
    </location>
    <ligand>
        <name>S-adenosyl-L-methionine</name>
        <dbReference type="ChEBI" id="CHEBI:59789"/>
    </ligand>
</feature>
<keyword evidence="3 7" id="KW-0489">Methyltransferase</keyword>
<feature type="binding site" evidence="7 8">
    <location>
        <position position="16"/>
    </location>
    <ligand>
        <name>S-adenosyl-L-methionine</name>
        <dbReference type="ChEBI" id="CHEBI:59789"/>
    </ligand>
</feature>
<comment type="subcellular location">
    <subcellularLocation>
        <location evidence="7">Cytoplasm</location>
    </subcellularLocation>
</comment>
<comment type="catalytic activity">
    <reaction evidence="7">
        <text>adenosine(1518)/adenosine(1519) in 16S rRNA + 4 S-adenosyl-L-methionine = N(6)-dimethyladenosine(1518)/N(6)-dimethyladenosine(1519) in 16S rRNA + 4 S-adenosyl-L-homocysteine + 4 H(+)</text>
        <dbReference type="Rhea" id="RHEA:19609"/>
        <dbReference type="Rhea" id="RHEA-COMP:10232"/>
        <dbReference type="Rhea" id="RHEA-COMP:10233"/>
        <dbReference type="ChEBI" id="CHEBI:15378"/>
        <dbReference type="ChEBI" id="CHEBI:57856"/>
        <dbReference type="ChEBI" id="CHEBI:59789"/>
        <dbReference type="ChEBI" id="CHEBI:74411"/>
        <dbReference type="ChEBI" id="CHEBI:74493"/>
        <dbReference type="EC" id="2.1.1.182"/>
    </reaction>
</comment>
<dbReference type="Gene3D" id="3.40.50.150">
    <property type="entry name" value="Vaccinia Virus protein VP39"/>
    <property type="match status" value="1"/>
</dbReference>
<dbReference type="NCBIfam" id="TIGR00755">
    <property type="entry name" value="ksgA"/>
    <property type="match status" value="1"/>
</dbReference>
<dbReference type="InterPro" id="IPR023165">
    <property type="entry name" value="rRNA_Ade_diMease-like_C"/>
</dbReference>
<dbReference type="InterPro" id="IPR001737">
    <property type="entry name" value="KsgA/Erm"/>
</dbReference>
<keyword evidence="4 7" id="KW-0808">Transferase</keyword>
<protein>
    <recommendedName>
        <fullName evidence="7">Ribosomal RNA small subunit methyltransferase A</fullName>
        <ecNumber evidence="7">2.1.1.182</ecNumber>
    </recommendedName>
    <alternativeName>
        <fullName evidence="7">16S rRNA (adenine(1518)-N(6)/adenine(1519)-N(6))-dimethyltransferase</fullName>
    </alternativeName>
    <alternativeName>
        <fullName evidence="7">16S rRNA dimethyladenosine transferase</fullName>
    </alternativeName>
    <alternativeName>
        <fullName evidence="7">16S rRNA dimethylase</fullName>
    </alternativeName>
    <alternativeName>
        <fullName evidence="7">S-adenosylmethionine-6-N', N'-adenosyl(rRNA) dimethyltransferase</fullName>
    </alternativeName>
</protein>
<sequence>MQQDRAKIAKKKFGQNFLKDEAVLAQIIQSMPDTPHRIAEIGPGLGDLTKYLVDVKSVTAFEVDTDLCKHLKHQFADAINTKALELRCGDVLEHWKSELLDEPYDLVANLPYYIATNIILKALADPACRNLLVMIQREVAEKFSASPGERAFGALSVITQSVAEAEIVIHVPPTAFEPAPKVDSAVLLISKRSNRNDEGFEEFLRAAFTQPRKTLHKNLSSRYDGALLAQAFETLEMERSIRPHQLDTSDFHRLYTLIK</sequence>
<evidence type="ECO:0000256" key="1">
    <source>
        <dbReference type="ARBA" id="ARBA00022490"/>
    </source>
</evidence>
<name>A0A2D3WQ81_9BACT</name>
<evidence type="ECO:0000313" key="11">
    <source>
        <dbReference type="Proteomes" id="UP000228859"/>
    </source>
</evidence>
<evidence type="ECO:0000313" key="10">
    <source>
        <dbReference type="EMBL" id="DAB39419.1"/>
    </source>
</evidence>
<keyword evidence="1 7" id="KW-0963">Cytoplasm</keyword>